<dbReference type="SMART" id="SM00850">
    <property type="entry name" value="LytTR"/>
    <property type="match status" value="1"/>
</dbReference>
<feature type="modified residue" description="4-aspartylphosphate" evidence="1">
    <location>
        <position position="57"/>
    </location>
</feature>
<feature type="domain" description="HTH LytTR-type" evidence="3">
    <location>
        <begin position="136"/>
        <end position="208"/>
    </location>
</feature>
<dbReference type="Gene3D" id="2.40.50.1020">
    <property type="entry name" value="LytTr DNA-binding domain"/>
    <property type="match status" value="1"/>
</dbReference>
<dbReference type="Pfam" id="PF00072">
    <property type="entry name" value="Response_reg"/>
    <property type="match status" value="1"/>
</dbReference>
<dbReference type="InterPro" id="IPR001789">
    <property type="entry name" value="Sig_transdc_resp-reg_receiver"/>
</dbReference>
<dbReference type="InterPro" id="IPR046947">
    <property type="entry name" value="LytR-like"/>
</dbReference>
<proteinExistence type="predicted"/>
<dbReference type="SMART" id="SM00448">
    <property type="entry name" value="REC"/>
    <property type="match status" value="1"/>
</dbReference>
<dbReference type="InterPro" id="IPR011006">
    <property type="entry name" value="CheY-like_superfamily"/>
</dbReference>
<dbReference type="GO" id="GO:0003677">
    <property type="term" value="F:DNA binding"/>
    <property type="evidence" value="ECO:0007669"/>
    <property type="project" value="UniProtKB-KW"/>
</dbReference>
<dbReference type="Gene3D" id="3.40.50.2300">
    <property type="match status" value="1"/>
</dbReference>
<dbReference type="PANTHER" id="PTHR37299:SF1">
    <property type="entry name" value="STAGE 0 SPORULATION PROTEIN A HOMOLOG"/>
    <property type="match status" value="1"/>
</dbReference>
<evidence type="ECO:0000259" key="3">
    <source>
        <dbReference type="PROSITE" id="PS50930"/>
    </source>
</evidence>
<comment type="caution">
    <text evidence="4">The sequence shown here is derived from an EMBL/GenBank/DDBJ whole genome shotgun (WGS) entry which is preliminary data.</text>
</comment>
<keyword evidence="5" id="KW-1185">Reference proteome</keyword>
<dbReference type="InterPro" id="IPR007492">
    <property type="entry name" value="LytTR_DNA-bd_dom"/>
</dbReference>
<evidence type="ECO:0000313" key="4">
    <source>
        <dbReference type="EMBL" id="RDC54604.1"/>
    </source>
</evidence>
<organism evidence="4 5">
    <name type="scientific">Pedobacter chinensis</name>
    <dbReference type="NCBI Taxonomy" id="2282421"/>
    <lineage>
        <taxon>Bacteria</taxon>
        <taxon>Pseudomonadati</taxon>
        <taxon>Bacteroidota</taxon>
        <taxon>Sphingobacteriia</taxon>
        <taxon>Sphingobacteriales</taxon>
        <taxon>Sphingobacteriaceae</taxon>
        <taxon>Pedobacter</taxon>
    </lineage>
</organism>
<reference evidence="4 5" key="1">
    <citation type="submission" date="2018-07" db="EMBL/GenBank/DDBJ databases">
        <title>Pedobacter sp. nov., isolated from soil.</title>
        <authorList>
            <person name="Zhou L.Y."/>
            <person name="Du Z.J."/>
        </authorList>
    </citation>
    <scope>NUCLEOTIDE SEQUENCE [LARGE SCALE GENOMIC DNA]</scope>
    <source>
        <strain evidence="4 5">JDX94</strain>
    </source>
</reference>
<feature type="domain" description="Response regulatory" evidence="2">
    <location>
        <begin position="5"/>
        <end position="118"/>
    </location>
</feature>
<dbReference type="RefSeq" id="WP_056095117.1">
    <property type="nucleotide sequence ID" value="NZ_QPKV01000012.1"/>
</dbReference>
<keyword evidence="4" id="KW-0238">DNA-binding</keyword>
<dbReference type="Proteomes" id="UP000253961">
    <property type="component" value="Unassembled WGS sequence"/>
</dbReference>
<evidence type="ECO:0000256" key="1">
    <source>
        <dbReference type="PROSITE-ProRule" id="PRU00169"/>
    </source>
</evidence>
<sequence>MEQLRCVVIDDEKHSISILSDYIETNPNLKLVKTFFDPLIALSGISIRDKIDFIFLDIDMPEITGIELAKKLVNRARFIVFTTAFTKYAIEAFEVNASRYLVKPISKPKFIKTVWDILDAERKRIEGIRIAQKKYFYVSIGERGQKLKIRKSKILFFESLKNYMKIVTEDEDYTVYLTMKEVEKEFWGTLFYRVHRSYFVNEERVEKIAGNTLKLGAHIIPMGNNYKQGFIEFSENKTLRSGRKS</sequence>
<dbReference type="PROSITE" id="PS50930">
    <property type="entry name" value="HTH_LYTTR"/>
    <property type="match status" value="1"/>
</dbReference>
<dbReference type="AlphaFoldDB" id="A0A369PPX3"/>
<dbReference type="Pfam" id="PF04397">
    <property type="entry name" value="LytTR"/>
    <property type="match status" value="1"/>
</dbReference>
<protein>
    <submittedName>
        <fullName evidence="4">DNA-binding response regulator</fullName>
    </submittedName>
</protein>
<evidence type="ECO:0000313" key="5">
    <source>
        <dbReference type="Proteomes" id="UP000253961"/>
    </source>
</evidence>
<gene>
    <name evidence="4" type="ORF">DU508_20495</name>
</gene>
<dbReference type="OrthoDB" id="9787344at2"/>
<dbReference type="PROSITE" id="PS50110">
    <property type="entry name" value="RESPONSE_REGULATORY"/>
    <property type="match status" value="1"/>
</dbReference>
<dbReference type="GO" id="GO:0000156">
    <property type="term" value="F:phosphorelay response regulator activity"/>
    <property type="evidence" value="ECO:0007669"/>
    <property type="project" value="InterPro"/>
</dbReference>
<accession>A0A369PPX3</accession>
<evidence type="ECO:0000259" key="2">
    <source>
        <dbReference type="PROSITE" id="PS50110"/>
    </source>
</evidence>
<dbReference type="PANTHER" id="PTHR37299">
    <property type="entry name" value="TRANSCRIPTIONAL REGULATOR-RELATED"/>
    <property type="match status" value="1"/>
</dbReference>
<name>A0A369PPX3_9SPHI</name>
<dbReference type="SUPFAM" id="SSF52172">
    <property type="entry name" value="CheY-like"/>
    <property type="match status" value="1"/>
</dbReference>
<keyword evidence="1" id="KW-0597">Phosphoprotein</keyword>
<dbReference type="EMBL" id="QPKV01000012">
    <property type="protein sequence ID" value="RDC54604.1"/>
    <property type="molecule type" value="Genomic_DNA"/>
</dbReference>